<dbReference type="PANTHER" id="PTHR30625:SF3">
    <property type="entry name" value="TOL-PAL SYSTEM PROTEIN TOLQ"/>
    <property type="match status" value="1"/>
</dbReference>
<feature type="domain" description="MotA/TolQ/ExbB proton channel" evidence="8">
    <location>
        <begin position="108"/>
        <end position="211"/>
    </location>
</feature>
<dbReference type="InterPro" id="IPR050790">
    <property type="entry name" value="ExbB/TolQ_transport"/>
</dbReference>
<dbReference type="InterPro" id="IPR002898">
    <property type="entry name" value="MotA_ExbB_proton_chnl"/>
</dbReference>
<evidence type="ECO:0000313" key="9">
    <source>
        <dbReference type="EMBL" id="CUQ66916.1"/>
    </source>
</evidence>
<feature type="transmembrane region" description="Helical" evidence="7">
    <location>
        <begin position="131"/>
        <end position="155"/>
    </location>
</feature>
<evidence type="ECO:0000256" key="5">
    <source>
        <dbReference type="ARBA" id="ARBA00023136"/>
    </source>
</evidence>
<dbReference type="EMBL" id="LN885086">
    <property type="protein sequence ID" value="CUQ66916.1"/>
    <property type="molecule type" value="Genomic_DNA"/>
</dbReference>
<keyword evidence="6" id="KW-0813">Transport</keyword>
<dbReference type="PANTHER" id="PTHR30625">
    <property type="entry name" value="PROTEIN TOLQ"/>
    <property type="match status" value="1"/>
</dbReference>
<evidence type="ECO:0000256" key="7">
    <source>
        <dbReference type="SAM" id="Phobius"/>
    </source>
</evidence>
<keyword evidence="6" id="KW-0653">Protein transport</keyword>
<dbReference type="Pfam" id="PF01618">
    <property type="entry name" value="MotA_ExbB"/>
    <property type="match status" value="1"/>
</dbReference>
<dbReference type="KEGG" id="nio:NITINOP_1944"/>
<comment type="similarity">
    <text evidence="6">Belongs to the exbB/tolQ family.</text>
</comment>
<proteinExistence type="inferred from homology"/>
<evidence type="ECO:0000256" key="3">
    <source>
        <dbReference type="ARBA" id="ARBA00022692"/>
    </source>
</evidence>
<comment type="subcellular location">
    <subcellularLocation>
        <location evidence="1">Cell membrane</location>
        <topology evidence="1">Multi-pass membrane protein</topology>
    </subcellularLocation>
    <subcellularLocation>
        <location evidence="6">Membrane</location>
        <topology evidence="6">Multi-pass membrane protein</topology>
    </subcellularLocation>
</comment>
<evidence type="ECO:0000313" key="10">
    <source>
        <dbReference type="Proteomes" id="UP000066284"/>
    </source>
</evidence>
<keyword evidence="4 7" id="KW-1133">Transmembrane helix</keyword>
<reference evidence="10" key="1">
    <citation type="submission" date="2015-09" db="EMBL/GenBank/DDBJ databases">
        <authorList>
            <person name="Daims H."/>
        </authorList>
    </citation>
    <scope>NUCLEOTIDE SEQUENCE [LARGE SCALE GENOMIC DNA]</scope>
</reference>
<keyword evidence="5 7" id="KW-0472">Membrane</keyword>
<sequence>MFQADPITVVASLGLVAKVVLSLLLCFSIVSWAIILYKWWTFRTVDVEDRRFMAVLSKAKDLDEIARHAHRTSESPCAKVYHGVVDRLNRASKEEWDPHDSAVPSPTMDRHMMERAAAHVAQGQIARLESLLPFLATTGNISPFVGLLGTVVGIIDSFREIGAQGTASIAAVAPGVSEALIATAAGLFAAIPAVIAYNYFLGRIRRAAFRMDAVVVELLALLSAKPQQTSAKPQLVPWGAKG</sequence>
<name>A0A0S4KWX3_9BACT</name>
<keyword evidence="3 7" id="KW-0812">Transmembrane</keyword>
<dbReference type="Proteomes" id="UP000066284">
    <property type="component" value="Chromosome 1"/>
</dbReference>
<evidence type="ECO:0000256" key="1">
    <source>
        <dbReference type="ARBA" id="ARBA00004651"/>
    </source>
</evidence>
<keyword evidence="10" id="KW-1185">Reference proteome</keyword>
<gene>
    <name evidence="9" type="ORF">NITINOP_1944</name>
</gene>
<evidence type="ECO:0000256" key="6">
    <source>
        <dbReference type="RuleBase" id="RU004057"/>
    </source>
</evidence>
<evidence type="ECO:0000259" key="8">
    <source>
        <dbReference type="Pfam" id="PF01618"/>
    </source>
</evidence>
<dbReference type="STRING" id="1715989.NITINOP_1944"/>
<dbReference type="OrthoDB" id="9805133at2"/>
<dbReference type="AlphaFoldDB" id="A0A0S4KWX3"/>
<dbReference type="RefSeq" id="WP_062484891.1">
    <property type="nucleotide sequence ID" value="NZ_LN885086.1"/>
</dbReference>
<accession>A0A0S4KWX3</accession>
<protein>
    <submittedName>
        <fullName evidence="9">MotA/TolQ/ExbB proton channel family protein</fullName>
    </submittedName>
</protein>
<evidence type="ECO:0000256" key="2">
    <source>
        <dbReference type="ARBA" id="ARBA00022475"/>
    </source>
</evidence>
<evidence type="ECO:0000256" key="4">
    <source>
        <dbReference type="ARBA" id="ARBA00022989"/>
    </source>
</evidence>
<feature type="transmembrane region" description="Helical" evidence="7">
    <location>
        <begin position="179"/>
        <end position="201"/>
    </location>
</feature>
<feature type="transmembrane region" description="Helical" evidence="7">
    <location>
        <begin position="20"/>
        <end position="40"/>
    </location>
</feature>
<dbReference type="GO" id="GO:0005886">
    <property type="term" value="C:plasma membrane"/>
    <property type="evidence" value="ECO:0007669"/>
    <property type="project" value="UniProtKB-SubCell"/>
</dbReference>
<organism evidence="9 10">
    <name type="scientific">Candidatus Nitrospira inopinata</name>
    <dbReference type="NCBI Taxonomy" id="1715989"/>
    <lineage>
        <taxon>Bacteria</taxon>
        <taxon>Pseudomonadati</taxon>
        <taxon>Nitrospirota</taxon>
        <taxon>Nitrospiria</taxon>
        <taxon>Nitrospirales</taxon>
        <taxon>Nitrospiraceae</taxon>
        <taxon>Nitrospira</taxon>
    </lineage>
</organism>
<keyword evidence="2" id="KW-1003">Cell membrane</keyword>
<dbReference type="GO" id="GO:0017038">
    <property type="term" value="P:protein import"/>
    <property type="evidence" value="ECO:0007669"/>
    <property type="project" value="TreeGrafter"/>
</dbReference>